<accession>A0A225M9S0</accession>
<dbReference type="PROSITE" id="PS51257">
    <property type="entry name" value="PROKAR_LIPOPROTEIN"/>
    <property type="match status" value="1"/>
</dbReference>
<dbReference type="Proteomes" id="UP000214603">
    <property type="component" value="Unassembled WGS sequence"/>
</dbReference>
<proteinExistence type="predicted"/>
<evidence type="ECO:0000313" key="2">
    <source>
        <dbReference type="Proteomes" id="UP000214603"/>
    </source>
</evidence>
<dbReference type="EMBL" id="NJIH01000009">
    <property type="protein sequence ID" value="OWT57472.1"/>
    <property type="molecule type" value="Genomic_DNA"/>
</dbReference>
<name>A0A225M9S0_9BURK</name>
<comment type="caution">
    <text evidence="1">The sequence shown here is derived from an EMBL/GenBank/DDBJ whole genome shotgun (WGS) entry which is preliminary data.</text>
</comment>
<gene>
    <name evidence="1" type="ORF">CEY11_16320</name>
</gene>
<organism evidence="1 2">
    <name type="scientific">Candidimonas nitroreducens</name>
    <dbReference type="NCBI Taxonomy" id="683354"/>
    <lineage>
        <taxon>Bacteria</taxon>
        <taxon>Pseudomonadati</taxon>
        <taxon>Pseudomonadota</taxon>
        <taxon>Betaproteobacteria</taxon>
        <taxon>Burkholderiales</taxon>
        <taxon>Alcaligenaceae</taxon>
        <taxon>Candidimonas</taxon>
    </lineage>
</organism>
<evidence type="ECO:0000313" key="1">
    <source>
        <dbReference type="EMBL" id="OWT57472.1"/>
    </source>
</evidence>
<protein>
    <recommendedName>
        <fullName evidence="3">Lipoprotein</fullName>
    </recommendedName>
</protein>
<sequence>MRKITNGVAKRLIFSLCVLGALGGCAVYPTSPGYAYYDGYGYAAPAPAYVGPPVYFGLGIWGGGPYYHHYHGWRGGWHGGWHGHGGRGHR</sequence>
<dbReference type="RefSeq" id="WP_088604476.1">
    <property type="nucleotide sequence ID" value="NZ_NJIH01000009.1"/>
</dbReference>
<dbReference type="AlphaFoldDB" id="A0A225M9S0"/>
<evidence type="ECO:0008006" key="3">
    <source>
        <dbReference type="Google" id="ProtNLM"/>
    </source>
</evidence>
<reference evidence="2" key="1">
    <citation type="submission" date="2017-06" db="EMBL/GenBank/DDBJ databases">
        <title>Herbaspirillum phytohormonus sp. nov., isolated from the root nodule of Robinia pseudoacacia in lead-zinc mine.</title>
        <authorList>
            <person name="Fan M."/>
            <person name="Lin Y."/>
        </authorList>
    </citation>
    <scope>NUCLEOTIDE SEQUENCE [LARGE SCALE GENOMIC DNA]</scope>
    <source>
        <strain evidence="2">SC-089</strain>
    </source>
</reference>
<keyword evidence="2" id="KW-1185">Reference proteome</keyword>